<name>A0A4C1WJL1_EUMVA</name>
<accession>A0A4C1WJL1</accession>
<evidence type="ECO:0000256" key="1">
    <source>
        <dbReference type="SAM" id="MobiDB-lite"/>
    </source>
</evidence>
<organism evidence="2 3">
    <name type="scientific">Eumeta variegata</name>
    <name type="common">Bagworm moth</name>
    <name type="synonym">Eumeta japonica</name>
    <dbReference type="NCBI Taxonomy" id="151549"/>
    <lineage>
        <taxon>Eukaryota</taxon>
        <taxon>Metazoa</taxon>
        <taxon>Ecdysozoa</taxon>
        <taxon>Arthropoda</taxon>
        <taxon>Hexapoda</taxon>
        <taxon>Insecta</taxon>
        <taxon>Pterygota</taxon>
        <taxon>Neoptera</taxon>
        <taxon>Endopterygota</taxon>
        <taxon>Lepidoptera</taxon>
        <taxon>Glossata</taxon>
        <taxon>Ditrysia</taxon>
        <taxon>Tineoidea</taxon>
        <taxon>Psychidae</taxon>
        <taxon>Oiketicinae</taxon>
        <taxon>Eumeta</taxon>
    </lineage>
</organism>
<reference evidence="2 3" key="1">
    <citation type="journal article" date="2019" name="Commun. Biol.">
        <title>The bagworm genome reveals a unique fibroin gene that provides high tensile strength.</title>
        <authorList>
            <person name="Kono N."/>
            <person name="Nakamura H."/>
            <person name="Ohtoshi R."/>
            <person name="Tomita M."/>
            <person name="Numata K."/>
            <person name="Arakawa K."/>
        </authorList>
    </citation>
    <scope>NUCLEOTIDE SEQUENCE [LARGE SCALE GENOMIC DNA]</scope>
</reference>
<dbReference type="EMBL" id="BGZK01000562">
    <property type="protein sequence ID" value="GBP50295.1"/>
    <property type="molecule type" value="Genomic_DNA"/>
</dbReference>
<feature type="compositionally biased region" description="Polar residues" evidence="1">
    <location>
        <begin position="52"/>
        <end position="65"/>
    </location>
</feature>
<protein>
    <submittedName>
        <fullName evidence="2">Uncharacterized protein</fullName>
    </submittedName>
</protein>
<keyword evidence="3" id="KW-1185">Reference proteome</keyword>
<sequence length="72" mass="8318">MKEFSGRNNVESTPPREYDKACIQMLHNFVKPTSRTDWVRHVTDDSRMNKARGSTQSRETPTLTGLKSEHEP</sequence>
<dbReference type="Proteomes" id="UP000299102">
    <property type="component" value="Unassembled WGS sequence"/>
</dbReference>
<evidence type="ECO:0000313" key="2">
    <source>
        <dbReference type="EMBL" id="GBP50295.1"/>
    </source>
</evidence>
<gene>
    <name evidence="2" type="ORF">EVAR_40837_1</name>
</gene>
<dbReference type="AlphaFoldDB" id="A0A4C1WJL1"/>
<comment type="caution">
    <text evidence="2">The sequence shown here is derived from an EMBL/GenBank/DDBJ whole genome shotgun (WGS) entry which is preliminary data.</text>
</comment>
<evidence type="ECO:0000313" key="3">
    <source>
        <dbReference type="Proteomes" id="UP000299102"/>
    </source>
</evidence>
<proteinExistence type="predicted"/>
<feature type="region of interest" description="Disordered" evidence="1">
    <location>
        <begin position="42"/>
        <end position="72"/>
    </location>
</feature>